<comment type="caution">
    <text evidence="3">The sequence shown here is derived from an EMBL/GenBank/DDBJ whole genome shotgun (WGS) entry which is preliminary data.</text>
</comment>
<keyword evidence="1" id="KW-0560">Oxidoreductase</keyword>
<dbReference type="InterPro" id="IPR032095">
    <property type="entry name" value="Sacchrp_dh-like_C"/>
</dbReference>
<dbReference type="InterPro" id="IPR051168">
    <property type="entry name" value="AASS"/>
</dbReference>
<dbReference type="GO" id="GO:0005737">
    <property type="term" value="C:cytoplasm"/>
    <property type="evidence" value="ECO:0007669"/>
    <property type="project" value="TreeGrafter"/>
</dbReference>
<evidence type="ECO:0000313" key="3">
    <source>
        <dbReference type="EMBL" id="KAH3865287.1"/>
    </source>
</evidence>
<sequence>MKTVTSTDYTTKLLTDARTHARTHNERRISHGHITSPCLFVTGQGGLLDAAEYLNFMPGFNLEGFPNRDSTIYTDAYGINDAHTSIREAIRYKISSFLHSFLSS</sequence>
<dbReference type="Proteomes" id="UP000828390">
    <property type="component" value="Unassembled WGS sequence"/>
</dbReference>
<dbReference type="EMBL" id="JAIWYP010000002">
    <property type="protein sequence ID" value="KAH3865287.1"/>
    <property type="molecule type" value="Genomic_DNA"/>
</dbReference>
<feature type="domain" description="Saccharopine dehydrogenase-like C-terminal" evidence="2">
    <location>
        <begin position="45"/>
        <end position="101"/>
    </location>
</feature>
<name>A0A9D4LX33_DREPO</name>
<dbReference type="PANTHER" id="PTHR11133:SF22">
    <property type="entry name" value="ALPHA-AMINOADIPIC SEMIALDEHYDE SYNTHASE, MITOCHONDRIAL"/>
    <property type="match status" value="1"/>
</dbReference>
<evidence type="ECO:0000259" key="2">
    <source>
        <dbReference type="Pfam" id="PF16653"/>
    </source>
</evidence>
<protein>
    <recommendedName>
        <fullName evidence="2">Saccharopine dehydrogenase-like C-terminal domain-containing protein</fullName>
    </recommendedName>
</protein>
<dbReference type="PANTHER" id="PTHR11133">
    <property type="entry name" value="SACCHAROPINE DEHYDROGENASE"/>
    <property type="match status" value="1"/>
</dbReference>
<dbReference type="Gene3D" id="3.30.360.10">
    <property type="entry name" value="Dihydrodipicolinate Reductase, domain 2"/>
    <property type="match status" value="1"/>
</dbReference>
<reference evidence="3" key="1">
    <citation type="journal article" date="2019" name="bioRxiv">
        <title>The Genome of the Zebra Mussel, Dreissena polymorpha: A Resource for Invasive Species Research.</title>
        <authorList>
            <person name="McCartney M.A."/>
            <person name="Auch B."/>
            <person name="Kono T."/>
            <person name="Mallez S."/>
            <person name="Zhang Y."/>
            <person name="Obille A."/>
            <person name="Becker A."/>
            <person name="Abrahante J.E."/>
            <person name="Garbe J."/>
            <person name="Badalamenti J.P."/>
            <person name="Herman A."/>
            <person name="Mangelson H."/>
            <person name="Liachko I."/>
            <person name="Sullivan S."/>
            <person name="Sone E.D."/>
            <person name="Koren S."/>
            <person name="Silverstein K.A.T."/>
            <person name="Beckman K.B."/>
            <person name="Gohl D.M."/>
        </authorList>
    </citation>
    <scope>NUCLEOTIDE SEQUENCE</scope>
    <source>
        <strain evidence="3">Duluth1</strain>
        <tissue evidence="3">Whole animal</tissue>
    </source>
</reference>
<dbReference type="SUPFAM" id="SSF55347">
    <property type="entry name" value="Glyceraldehyde-3-phosphate dehydrogenase-like, C-terminal domain"/>
    <property type="match status" value="1"/>
</dbReference>
<evidence type="ECO:0000256" key="1">
    <source>
        <dbReference type="ARBA" id="ARBA00023002"/>
    </source>
</evidence>
<gene>
    <name evidence="3" type="ORF">DPMN_028326</name>
</gene>
<dbReference type="GO" id="GO:0004753">
    <property type="term" value="F:saccharopine dehydrogenase activity"/>
    <property type="evidence" value="ECO:0007669"/>
    <property type="project" value="TreeGrafter"/>
</dbReference>
<reference evidence="3" key="2">
    <citation type="submission" date="2020-11" db="EMBL/GenBank/DDBJ databases">
        <authorList>
            <person name="McCartney M.A."/>
            <person name="Auch B."/>
            <person name="Kono T."/>
            <person name="Mallez S."/>
            <person name="Becker A."/>
            <person name="Gohl D.M."/>
            <person name="Silverstein K.A.T."/>
            <person name="Koren S."/>
            <person name="Bechman K.B."/>
            <person name="Herman A."/>
            <person name="Abrahante J.E."/>
            <person name="Garbe J."/>
        </authorList>
    </citation>
    <scope>NUCLEOTIDE SEQUENCE</scope>
    <source>
        <strain evidence="3">Duluth1</strain>
        <tissue evidence="3">Whole animal</tissue>
    </source>
</reference>
<dbReference type="AlphaFoldDB" id="A0A9D4LX33"/>
<evidence type="ECO:0000313" key="4">
    <source>
        <dbReference type="Proteomes" id="UP000828390"/>
    </source>
</evidence>
<dbReference type="GO" id="GO:0019878">
    <property type="term" value="P:lysine biosynthetic process via aminoadipic acid"/>
    <property type="evidence" value="ECO:0007669"/>
    <property type="project" value="TreeGrafter"/>
</dbReference>
<accession>A0A9D4LX33</accession>
<keyword evidence="4" id="KW-1185">Reference proteome</keyword>
<proteinExistence type="predicted"/>
<organism evidence="3 4">
    <name type="scientific">Dreissena polymorpha</name>
    <name type="common">Zebra mussel</name>
    <name type="synonym">Mytilus polymorpha</name>
    <dbReference type="NCBI Taxonomy" id="45954"/>
    <lineage>
        <taxon>Eukaryota</taxon>
        <taxon>Metazoa</taxon>
        <taxon>Spiralia</taxon>
        <taxon>Lophotrochozoa</taxon>
        <taxon>Mollusca</taxon>
        <taxon>Bivalvia</taxon>
        <taxon>Autobranchia</taxon>
        <taxon>Heteroconchia</taxon>
        <taxon>Euheterodonta</taxon>
        <taxon>Imparidentia</taxon>
        <taxon>Neoheterodontei</taxon>
        <taxon>Myida</taxon>
        <taxon>Dreissenoidea</taxon>
        <taxon>Dreissenidae</taxon>
        <taxon>Dreissena</taxon>
    </lineage>
</organism>
<dbReference type="Pfam" id="PF16653">
    <property type="entry name" value="Sacchrp_dh_C"/>
    <property type="match status" value="1"/>
</dbReference>